<protein>
    <submittedName>
        <fullName evidence="1">Uncharacterized protein</fullName>
    </submittedName>
</protein>
<evidence type="ECO:0000313" key="1">
    <source>
        <dbReference type="EMBL" id="MFC1419761.1"/>
    </source>
</evidence>
<dbReference type="RefSeq" id="WP_380539646.1">
    <property type="nucleotide sequence ID" value="NZ_JBHFAB010000020.1"/>
</dbReference>
<organism evidence="1 2">
    <name type="scientific">Streptacidiphilus cavernicola</name>
    <dbReference type="NCBI Taxonomy" id="3342716"/>
    <lineage>
        <taxon>Bacteria</taxon>
        <taxon>Bacillati</taxon>
        <taxon>Actinomycetota</taxon>
        <taxon>Actinomycetes</taxon>
        <taxon>Kitasatosporales</taxon>
        <taxon>Streptomycetaceae</taxon>
        <taxon>Streptacidiphilus</taxon>
    </lineage>
</organism>
<comment type="caution">
    <text evidence="1">The sequence shown here is derived from an EMBL/GenBank/DDBJ whole genome shotgun (WGS) entry which is preliminary data.</text>
</comment>
<keyword evidence="2" id="KW-1185">Reference proteome</keyword>
<evidence type="ECO:0000313" key="2">
    <source>
        <dbReference type="Proteomes" id="UP001592531"/>
    </source>
</evidence>
<reference evidence="1 2" key="1">
    <citation type="submission" date="2024-09" db="EMBL/GenBank/DDBJ databases">
        <authorList>
            <person name="Lee S.D."/>
        </authorList>
    </citation>
    <scope>NUCLEOTIDE SEQUENCE [LARGE SCALE GENOMIC DNA]</scope>
    <source>
        <strain evidence="1 2">N8-3</strain>
    </source>
</reference>
<gene>
    <name evidence="1" type="ORF">ACEZDE_24440</name>
</gene>
<name>A0ABV6W194_9ACTN</name>
<dbReference type="EMBL" id="JBHFAB010000020">
    <property type="protein sequence ID" value="MFC1419761.1"/>
    <property type="molecule type" value="Genomic_DNA"/>
</dbReference>
<proteinExistence type="predicted"/>
<dbReference type="Proteomes" id="UP001592531">
    <property type="component" value="Unassembled WGS sequence"/>
</dbReference>
<accession>A0ABV6W194</accession>
<sequence>MPVLLCLITAPLGLCVLLGMSWFEDRILRPPTSPADRVVQDHAPVELLRIVRAPQQLPPAAAPPALPALPSALPAVFPRSEDTAA</sequence>